<proteinExistence type="predicted"/>
<feature type="region of interest" description="Disordered" evidence="1">
    <location>
        <begin position="1"/>
        <end position="30"/>
    </location>
</feature>
<evidence type="ECO:0000313" key="2">
    <source>
        <dbReference type="EMBL" id="JAH04503.1"/>
    </source>
</evidence>
<evidence type="ECO:0000256" key="1">
    <source>
        <dbReference type="SAM" id="MobiDB-lite"/>
    </source>
</evidence>
<reference evidence="2" key="2">
    <citation type="journal article" date="2015" name="Fish Shellfish Immunol.">
        <title>Early steps in the European eel (Anguilla anguilla)-Vibrio vulnificus interaction in the gills: Role of the RtxA13 toxin.</title>
        <authorList>
            <person name="Callol A."/>
            <person name="Pajuelo D."/>
            <person name="Ebbesson L."/>
            <person name="Teles M."/>
            <person name="MacKenzie S."/>
            <person name="Amaro C."/>
        </authorList>
    </citation>
    <scope>NUCLEOTIDE SEQUENCE</scope>
</reference>
<dbReference type="EMBL" id="GBXM01104074">
    <property type="protein sequence ID" value="JAH04503.1"/>
    <property type="molecule type" value="Transcribed_RNA"/>
</dbReference>
<organism evidence="2">
    <name type="scientific">Anguilla anguilla</name>
    <name type="common">European freshwater eel</name>
    <name type="synonym">Muraena anguilla</name>
    <dbReference type="NCBI Taxonomy" id="7936"/>
    <lineage>
        <taxon>Eukaryota</taxon>
        <taxon>Metazoa</taxon>
        <taxon>Chordata</taxon>
        <taxon>Craniata</taxon>
        <taxon>Vertebrata</taxon>
        <taxon>Euteleostomi</taxon>
        <taxon>Actinopterygii</taxon>
        <taxon>Neopterygii</taxon>
        <taxon>Teleostei</taxon>
        <taxon>Anguilliformes</taxon>
        <taxon>Anguillidae</taxon>
        <taxon>Anguilla</taxon>
    </lineage>
</organism>
<protein>
    <submittedName>
        <fullName evidence="2">Uncharacterized protein</fullName>
    </submittedName>
</protein>
<dbReference type="AlphaFoldDB" id="A0A0E9PKZ1"/>
<sequence length="43" mass="4942">MKMHSDHINSKTGPYPSNLKRGQRLWTVTQRSLPRTGDIFSQA</sequence>
<name>A0A0E9PKZ1_ANGAN</name>
<reference evidence="2" key="1">
    <citation type="submission" date="2014-11" db="EMBL/GenBank/DDBJ databases">
        <authorList>
            <person name="Amaro Gonzalez C."/>
        </authorList>
    </citation>
    <scope>NUCLEOTIDE SEQUENCE</scope>
</reference>
<accession>A0A0E9PKZ1</accession>